<gene>
    <name evidence="2" type="ordered locus">Hbut_0895</name>
</gene>
<dbReference type="Proteomes" id="UP000002593">
    <property type="component" value="Chromosome"/>
</dbReference>
<proteinExistence type="predicted"/>
<protein>
    <submittedName>
        <fullName evidence="2">Acetyltransferase</fullName>
    </submittedName>
</protein>
<dbReference type="STRING" id="415426.Hbut_0895"/>
<dbReference type="PANTHER" id="PTHR47542:SF2">
    <property type="entry name" value="ACYL-COA N-ACYLTRANSFERASES (NAT) SUPERFAMILY PROTEIN"/>
    <property type="match status" value="1"/>
</dbReference>
<accession>A2BL83</accession>
<dbReference type="EMBL" id="CP000493">
    <property type="protein sequence ID" value="ABM80744.1"/>
    <property type="molecule type" value="Genomic_DNA"/>
</dbReference>
<dbReference type="SUPFAM" id="SSF55729">
    <property type="entry name" value="Acyl-CoA N-acyltransferases (Nat)"/>
    <property type="match status" value="1"/>
</dbReference>
<evidence type="ECO:0000259" key="1">
    <source>
        <dbReference type="PROSITE" id="PS51186"/>
    </source>
</evidence>
<dbReference type="RefSeq" id="WP_011822062.1">
    <property type="nucleotide sequence ID" value="NC_008818.1"/>
</dbReference>
<dbReference type="AlphaFoldDB" id="A2BL83"/>
<dbReference type="Pfam" id="PF00583">
    <property type="entry name" value="Acetyltransf_1"/>
    <property type="match status" value="1"/>
</dbReference>
<dbReference type="InterPro" id="IPR016181">
    <property type="entry name" value="Acyl_CoA_acyltransferase"/>
</dbReference>
<evidence type="ECO:0000313" key="2">
    <source>
        <dbReference type="EMBL" id="ABM80744.1"/>
    </source>
</evidence>
<sequence length="156" mass="17889">MNCCVKVRPVERRELGQVYAIERESFDQPYSLWYLELLLSLSGGEYFLVSVANDDSITGYIVAVPIGENVCHIASIAVKKACRRQRVATCLLQSLFELCIEDGRRIFVLEVEHTNMPALRLYRTNCFHPLRVIPNYYGPGRHALVMLRYEAYSLAL</sequence>
<dbReference type="PROSITE" id="PS51186">
    <property type="entry name" value="GNAT"/>
    <property type="match status" value="1"/>
</dbReference>
<dbReference type="EnsemblBacteria" id="ABM80744">
    <property type="protein sequence ID" value="ABM80744"/>
    <property type="gene ID" value="Hbut_0895"/>
</dbReference>
<reference evidence="2 3" key="1">
    <citation type="journal article" date="2007" name="Archaea">
        <title>The genome of Hyperthermus butylicus: a sulfur-reducing, peptide fermenting, neutrophilic Crenarchaeote growing up to 108 degrees C.</title>
        <authorList>
            <person name="Brugger K."/>
            <person name="Chen L."/>
            <person name="Stark M."/>
            <person name="Zibat A."/>
            <person name="Redder P."/>
            <person name="Ruepp A."/>
            <person name="Awayez M."/>
            <person name="She Q."/>
            <person name="Garrett R.A."/>
            <person name="Klenk H.P."/>
        </authorList>
    </citation>
    <scope>NUCLEOTIDE SEQUENCE [LARGE SCALE GENOMIC DNA]</scope>
    <source>
        <strain evidence="3">DSM 5456 / JCM 9403 / PLM1-5</strain>
    </source>
</reference>
<organism evidence="2 3">
    <name type="scientific">Hyperthermus butylicus (strain DSM 5456 / JCM 9403 / PLM1-5)</name>
    <dbReference type="NCBI Taxonomy" id="415426"/>
    <lineage>
        <taxon>Archaea</taxon>
        <taxon>Thermoproteota</taxon>
        <taxon>Thermoprotei</taxon>
        <taxon>Desulfurococcales</taxon>
        <taxon>Pyrodictiaceae</taxon>
        <taxon>Hyperthermus</taxon>
    </lineage>
</organism>
<dbReference type="GeneID" id="4781493"/>
<dbReference type="eggNOG" id="arCOG00833">
    <property type="taxonomic scope" value="Archaea"/>
</dbReference>
<keyword evidence="3" id="KW-1185">Reference proteome</keyword>
<name>A2BL83_HYPBU</name>
<dbReference type="PANTHER" id="PTHR47542">
    <property type="entry name" value="ACYL-COA N-ACYLTRANSFERASES (NAT) SUPERFAMILY PROTEIN"/>
    <property type="match status" value="1"/>
</dbReference>
<dbReference type="GO" id="GO:0016747">
    <property type="term" value="F:acyltransferase activity, transferring groups other than amino-acyl groups"/>
    <property type="evidence" value="ECO:0007669"/>
    <property type="project" value="InterPro"/>
</dbReference>
<dbReference type="OrthoDB" id="43754at2157"/>
<dbReference type="Gene3D" id="3.40.630.30">
    <property type="match status" value="1"/>
</dbReference>
<dbReference type="InterPro" id="IPR000182">
    <property type="entry name" value="GNAT_dom"/>
</dbReference>
<dbReference type="HOGENOM" id="CLU_013985_23_0_2"/>
<dbReference type="CDD" id="cd04301">
    <property type="entry name" value="NAT_SF"/>
    <property type="match status" value="1"/>
</dbReference>
<dbReference type="KEGG" id="hbu:Hbut_0895"/>
<evidence type="ECO:0000313" key="3">
    <source>
        <dbReference type="Proteomes" id="UP000002593"/>
    </source>
</evidence>
<feature type="domain" description="N-acetyltransferase" evidence="1">
    <location>
        <begin position="5"/>
        <end position="151"/>
    </location>
</feature>